<evidence type="ECO:0000313" key="2">
    <source>
        <dbReference type="EMBL" id="CAB4956492.1"/>
    </source>
</evidence>
<accession>A0A6J7QAW3</accession>
<protein>
    <submittedName>
        <fullName evidence="3">Unannotated protein</fullName>
    </submittedName>
</protein>
<dbReference type="EMBL" id="CAEZYL010000083">
    <property type="protein sequence ID" value="CAB4729065.1"/>
    <property type="molecule type" value="Genomic_DNA"/>
</dbReference>
<dbReference type="AlphaFoldDB" id="A0A6J7QAW3"/>
<dbReference type="EMBL" id="CAFBNS010000028">
    <property type="protein sequence ID" value="CAB4956492.1"/>
    <property type="molecule type" value="Genomic_DNA"/>
</dbReference>
<dbReference type="EMBL" id="CAFBPI010000031">
    <property type="protein sequence ID" value="CAB5014316.1"/>
    <property type="molecule type" value="Genomic_DNA"/>
</dbReference>
<sequence>MFAARVDPTTAIAAAAAIPKIVLRELLDERLREERLGASSNFKISIFILLLDVRY</sequence>
<organism evidence="3">
    <name type="scientific">freshwater metagenome</name>
    <dbReference type="NCBI Taxonomy" id="449393"/>
    <lineage>
        <taxon>unclassified sequences</taxon>
        <taxon>metagenomes</taxon>
        <taxon>ecological metagenomes</taxon>
    </lineage>
</organism>
<evidence type="ECO:0000313" key="3">
    <source>
        <dbReference type="EMBL" id="CAB5014316.1"/>
    </source>
</evidence>
<reference evidence="3" key="1">
    <citation type="submission" date="2020-05" db="EMBL/GenBank/DDBJ databases">
        <authorList>
            <person name="Chiriac C."/>
            <person name="Salcher M."/>
            <person name="Ghai R."/>
            <person name="Kavagutti S V."/>
        </authorList>
    </citation>
    <scope>NUCLEOTIDE SEQUENCE</scope>
</reference>
<gene>
    <name evidence="1" type="ORF">UFOPK2689_01065</name>
    <name evidence="2" type="ORF">UFOPK3874_00268</name>
    <name evidence="3" type="ORF">UFOPK4095_00644</name>
</gene>
<evidence type="ECO:0000313" key="1">
    <source>
        <dbReference type="EMBL" id="CAB4729065.1"/>
    </source>
</evidence>
<name>A0A6J7QAW3_9ZZZZ</name>
<proteinExistence type="predicted"/>